<keyword evidence="1" id="KW-0732">Signal</keyword>
<feature type="chain" id="PRO_5044299917" description="ATP-binding protein" evidence="1">
    <location>
        <begin position="25"/>
        <end position="92"/>
    </location>
</feature>
<evidence type="ECO:0008006" key="3">
    <source>
        <dbReference type="Google" id="ProtNLM"/>
    </source>
</evidence>
<evidence type="ECO:0000256" key="1">
    <source>
        <dbReference type="SAM" id="SignalP"/>
    </source>
</evidence>
<reference evidence="2" key="1">
    <citation type="submission" date="2024-08" db="EMBL/GenBank/DDBJ databases">
        <authorList>
            <person name="Yu S.T."/>
        </authorList>
    </citation>
    <scope>NUCLEOTIDE SEQUENCE</scope>
    <source>
        <strain evidence="2">R33</strain>
    </source>
</reference>
<dbReference type="EMBL" id="CP165727">
    <property type="protein sequence ID" value="XDV65642.1"/>
    <property type="molecule type" value="Genomic_DNA"/>
</dbReference>
<accession>A0AB39Y6I3</accession>
<organism evidence="2">
    <name type="scientific">Streptomyces sp. R33</name>
    <dbReference type="NCBI Taxonomy" id="3238629"/>
    <lineage>
        <taxon>Bacteria</taxon>
        <taxon>Bacillati</taxon>
        <taxon>Actinomycetota</taxon>
        <taxon>Actinomycetes</taxon>
        <taxon>Kitasatosporales</taxon>
        <taxon>Streptomycetaceae</taxon>
        <taxon>Streptomyces</taxon>
    </lineage>
</organism>
<proteinExistence type="predicted"/>
<gene>
    <name evidence="2" type="ORF">AB5J51_23190</name>
</gene>
<dbReference type="AlphaFoldDB" id="A0AB39Y6I3"/>
<sequence>MKRSLAALVLSGGALALTPVAAHADGPNLQAAAPLAHRVGDIADHPGQAVQDTKTAVAVTASAAGSATKATDTSLAGAGKALQGLPKTPAIR</sequence>
<feature type="signal peptide" evidence="1">
    <location>
        <begin position="1"/>
        <end position="24"/>
    </location>
</feature>
<name>A0AB39Y6I3_9ACTN</name>
<evidence type="ECO:0000313" key="2">
    <source>
        <dbReference type="EMBL" id="XDV65642.1"/>
    </source>
</evidence>
<protein>
    <recommendedName>
        <fullName evidence="3">ATP-binding protein</fullName>
    </recommendedName>
</protein>